<gene>
    <name evidence="9" type="ORF">L9F63_006702</name>
</gene>
<protein>
    <recommendedName>
        <fullName evidence="8">Mannosyltransferase</fullName>
        <ecNumber evidence="8">2.4.1.-</ecNumber>
    </recommendedName>
</protein>
<comment type="caution">
    <text evidence="9">The sequence shown here is derived from an EMBL/GenBank/DDBJ whole genome shotgun (WGS) entry which is preliminary data.</text>
</comment>
<dbReference type="PANTHER" id="PTHR22760:SF4">
    <property type="entry name" value="GPI MANNOSYLTRANSFERASE 3"/>
    <property type="match status" value="1"/>
</dbReference>
<comment type="similarity">
    <text evidence="8">Belongs to the glycosyltransferase 22 family.</text>
</comment>
<dbReference type="Proteomes" id="UP001233999">
    <property type="component" value="Unassembled WGS sequence"/>
</dbReference>
<evidence type="ECO:0000256" key="7">
    <source>
        <dbReference type="ARBA" id="ARBA00023136"/>
    </source>
</evidence>
<feature type="transmembrane region" description="Helical" evidence="8">
    <location>
        <begin position="22"/>
        <end position="44"/>
    </location>
</feature>
<sequence>MPLFVYIAAKWLSYWSRKPPKYILWFVAGVMFVCNISLLGYLGLVHQRGTIDVIQTLSMEDPKATRPMFLMPCHSTPLYSYLHSPMEIKFLTCEPDFTGKEQYLDEADVFFKNPEKWLIENFNKYENITHIVMYDTLYPKVHKFLMTNHFKLNNSLFHTFHPEGRIGKYVHVYKHHNYNL</sequence>
<proteinExistence type="inferred from homology"/>
<dbReference type="PANTHER" id="PTHR22760">
    <property type="entry name" value="GLYCOSYLTRANSFERASE"/>
    <property type="match status" value="1"/>
</dbReference>
<evidence type="ECO:0000256" key="6">
    <source>
        <dbReference type="ARBA" id="ARBA00022989"/>
    </source>
</evidence>
<organism evidence="9 10">
    <name type="scientific">Diploptera punctata</name>
    <name type="common">Pacific beetle cockroach</name>
    <dbReference type="NCBI Taxonomy" id="6984"/>
    <lineage>
        <taxon>Eukaryota</taxon>
        <taxon>Metazoa</taxon>
        <taxon>Ecdysozoa</taxon>
        <taxon>Arthropoda</taxon>
        <taxon>Hexapoda</taxon>
        <taxon>Insecta</taxon>
        <taxon>Pterygota</taxon>
        <taxon>Neoptera</taxon>
        <taxon>Polyneoptera</taxon>
        <taxon>Dictyoptera</taxon>
        <taxon>Blattodea</taxon>
        <taxon>Blaberoidea</taxon>
        <taxon>Blaberidae</taxon>
        <taxon>Diplopterinae</taxon>
        <taxon>Diploptera</taxon>
    </lineage>
</organism>
<evidence type="ECO:0000313" key="10">
    <source>
        <dbReference type="Proteomes" id="UP001233999"/>
    </source>
</evidence>
<dbReference type="InterPro" id="IPR005599">
    <property type="entry name" value="GPI_mannosylTrfase"/>
</dbReference>
<keyword evidence="5 8" id="KW-0256">Endoplasmic reticulum</keyword>
<evidence type="ECO:0000256" key="3">
    <source>
        <dbReference type="ARBA" id="ARBA00022679"/>
    </source>
</evidence>
<accession>A0AAD7Z9M8</accession>
<comment type="caution">
    <text evidence="8">Lacks conserved residue(s) required for the propagation of feature annotation.</text>
</comment>
<dbReference type="GO" id="GO:0005789">
    <property type="term" value="C:endoplasmic reticulum membrane"/>
    <property type="evidence" value="ECO:0007669"/>
    <property type="project" value="UniProtKB-SubCell"/>
</dbReference>
<evidence type="ECO:0000256" key="2">
    <source>
        <dbReference type="ARBA" id="ARBA00022676"/>
    </source>
</evidence>
<keyword evidence="10" id="KW-1185">Reference proteome</keyword>
<dbReference type="Pfam" id="PF03901">
    <property type="entry name" value="Glyco_transf_22"/>
    <property type="match status" value="1"/>
</dbReference>
<dbReference type="AlphaFoldDB" id="A0AAD7Z9M8"/>
<dbReference type="EC" id="2.4.1.-" evidence="8"/>
<dbReference type="EMBL" id="JASPKZ010009790">
    <property type="protein sequence ID" value="KAJ9576489.1"/>
    <property type="molecule type" value="Genomic_DNA"/>
</dbReference>
<reference evidence="9" key="1">
    <citation type="journal article" date="2023" name="IScience">
        <title>Live-bearing cockroach genome reveals convergent evolutionary mechanisms linked to viviparity in insects and beyond.</title>
        <authorList>
            <person name="Fouks B."/>
            <person name="Harrison M.C."/>
            <person name="Mikhailova A.A."/>
            <person name="Marchal E."/>
            <person name="English S."/>
            <person name="Carruthers M."/>
            <person name="Jennings E.C."/>
            <person name="Chiamaka E.L."/>
            <person name="Frigard R.A."/>
            <person name="Pippel M."/>
            <person name="Attardo G.M."/>
            <person name="Benoit J.B."/>
            <person name="Bornberg-Bauer E."/>
            <person name="Tobe S.S."/>
        </authorList>
    </citation>
    <scope>NUCLEOTIDE SEQUENCE</scope>
    <source>
        <strain evidence="9">Stay&amp;Tobe</strain>
    </source>
</reference>
<keyword evidence="2 8" id="KW-0328">Glycosyltransferase</keyword>
<evidence type="ECO:0000313" key="9">
    <source>
        <dbReference type="EMBL" id="KAJ9576489.1"/>
    </source>
</evidence>
<keyword evidence="3" id="KW-0808">Transferase</keyword>
<evidence type="ECO:0000256" key="1">
    <source>
        <dbReference type="ARBA" id="ARBA00004477"/>
    </source>
</evidence>
<dbReference type="GO" id="GO:0000026">
    <property type="term" value="F:alpha-1,2-mannosyltransferase activity"/>
    <property type="evidence" value="ECO:0007669"/>
    <property type="project" value="TreeGrafter"/>
</dbReference>
<evidence type="ECO:0000256" key="5">
    <source>
        <dbReference type="ARBA" id="ARBA00022824"/>
    </source>
</evidence>
<reference evidence="9" key="2">
    <citation type="submission" date="2023-05" db="EMBL/GenBank/DDBJ databases">
        <authorList>
            <person name="Fouks B."/>
        </authorList>
    </citation>
    <scope>NUCLEOTIDE SEQUENCE</scope>
    <source>
        <strain evidence="9">Stay&amp;Tobe</strain>
        <tissue evidence="9">Testes</tissue>
    </source>
</reference>
<keyword evidence="4 8" id="KW-0812">Transmembrane</keyword>
<comment type="subcellular location">
    <subcellularLocation>
        <location evidence="1 8">Endoplasmic reticulum membrane</location>
        <topology evidence="1 8">Multi-pass membrane protein</topology>
    </subcellularLocation>
</comment>
<keyword evidence="6 8" id="KW-1133">Transmembrane helix</keyword>
<keyword evidence="7 8" id="KW-0472">Membrane</keyword>
<name>A0AAD7Z9M8_DIPPU</name>
<evidence type="ECO:0000256" key="8">
    <source>
        <dbReference type="RuleBase" id="RU363075"/>
    </source>
</evidence>
<dbReference type="GO" id="GO:0006506">
    <property type="term" value="P:GPI anchor biosynthetic process"/>
    <property type="evidence" value="ECO:0007669"/>
    <property type="project" value="TreeGrafter"/>
</dbReference>
<evidence type="ECO:0000256" key="4">
    <source>
        <dbReference type="ARBA" id="ARBA00022692"/>
    </source>
</evidence>